<feature type="compositionally biased region" description="Polar residues" evidence="1">
    <location>
        <begin position="1"/>
        <end position="32"/>
    </location>
</feature>
<dbReference type="Proteomes" id="UP001235966">
    <property type="component" value="Unassembled WGS sequence"/>
</dbReference>
<dbReference type="Pfam" id="PF25231">
    <property type="entry name" value="DUF7847"/>
    <property type="match status" value="1"/>
</dbReference>
<feature type="transmembrane region" description="Helical" evidence="2">
    <location>
        <begin position="333"/>
        <end position="357"/>
    </location>
</feature>
<feature type="transmembrane region" description="Helical" evidence="2">
    <location>
        <begin position="296"/>
        <end position="321"/>
    </location>
</feature>
<evidence type="ECO:0000313" key="5">
    <source>
        <dbReference type="Proteomes" id="UP001235966"/>
    </source>
</evidence>
<keyword evidence="2" id="KW-1133">Transmembrane helix</keyword>
<sequence>MMTTPPSNNPFEPGSTPQWEQPNSGQPYTPQYGQAPLANQPMNGYPQGQAPYAQPGGLQPYPQQIPGAPTSLFPLRPLGVGETFDAAMRIIRFNPMGLVVVPMLIWLIALVVNALTGVVFDGAPITDTNDPQALSHALESTSSWPILINLLVGGLMVALMTGAAMRATAKGALGRKVNFAEASADAGRGAGRTMLHALLFQILVTVVVVVIFGALFFAMLLNIFSDTAALKTSQGAATVIGSILAFFAIVFLLVILLYPLYSRLFVVYPVIVIERKNVFSAIGRSWQLTRGSTGHLILLGLGTLGICIAGAIVFGLIGSLFSIGLLSGTDSTAIGIIVGFITSVLGSIIFVPFFLAIQSVLYVNMRLTREGVTPAAYVEA</sequence>
<feature type="region of interest" description="Disordered" evidence="1">
    <location>
        <begin position="1"/>
        <end position="64"/>
    </location>
</feature>
<gene>
    <name evidence="4" type="ORF">J2S49_001433</name>
</gene>
<feature type="domain" description="DUF7847" evidence="3">
    <location>
        <begin position="79"/>
        <end position="364"/>
    </location>
</feature>
<dbReference type="InterPro" id="IPR057169">
    <property type="entry name" value="DUF7847"/>
</dbReference>
<evidence type="ECO:0000256" key="2">
    <source>
        <dbReference type="SAM" id="Phobius"/>
    </source>
</evidence>
<reference evidence="4 5" key="1">
    <citation type="submission" date="2023-07" db="EMBL/GenBank/DDBJ databases">
        <title>Sequencing the genomes of 1000 actinobacteria strains.</title>
        <authorList>
            <person name="Klenk H.-P."/>
        </authorList>
    </citation>
    <scope>NUCLEOTIDE SEQUENCE [LARGE SCALE GENOMIC DNA]</scope>
    <source>
        <strain evidence="4 5">DSM 102162</strain>
    </source>
</reference>
<feature type="transmembrane region" description="Helical" evidence="2">
    <location>
        <begin position="198"/>
        <end position="224"/>
    </location>
</feature>
<evidence type="ECO:0000256" key="1">
    <source>
        <dbReference type="SAM" id="MobiDB-lite"/>
    </source>
</evidence>
<dbReference type="EMBL" id="JAUSQW010000001">
    <property type="protein sequence ID" value="MDP9801357.1"/>
    <property type="molecule type" value="Genomic_DNA"/>
</dbReference>
<keyword evidence="5" id="KW-1185">Reference proteome</keyword>
<keyword evidence="2" id="KW-0812">Transmembrane</keyword>
<accession>A0ABT9NCB3</accession>
<comment type="caution">
    <text evidence="4">The sequence shown here is derived from an EMBL/GenBank/DDBJ whole genome shotgun (WGS) entry which is preliminary data.</text>
</comment>
<feature type="transmembrane region" description="Helical" evidence="2">
    <location>
        <begin position="144"/>
        <end position="165"/>
    </location>
</feature>
<keyword evidence="2" id="KW-0472">Membrane</keyword>
<evidence type="ECO:0000313" key="4">
    <source>
        <dbReference type="EMBL" id="MDP9801357.1"/>
    </source>
</evidence>
<dbReference type="RefSeq" id="WP_278059294.1">
    <property type="nucleotide sequence ID" value="NZ_CP121247.1"/>
</dbReference>
<feature type="transmembrane region" description="Helical" evidence="2">
    <location>
        <begin position="98"/>
        <end position="120"/>
    </location>
</feature>
<organism evidence="4 5">
    <name type="scientific">Arcanobacterium wilhelmae</name>
    <dbReference type="NCBI Taxonomy" id="1803177"/>
    <lineage>
        <taxon>Bacteria</taxon>
        <taxon>Bacillati</taxon>
        <taxon>Actinomycetota</taxon>
        <taxon>Actinomycetes</taxon>
        <taxon>Actinomycetales</taxon>
        <taxon>Actinomycetaceae</taxon>
        <taxon>Arcanobacterium</taxon>
    </lineage>
</organism>
<protein>
    <recommendedName>
        <fullName evidence="3">DUF7847 domain-containing protein</fullName>
    </recommendedName>
</protein>
<feature type="transmembrane region" description="Helical" evidence="2">
    <location>
        <begin position="236"/>
        <end position="258"/>
    </location>
</feature>
<proteinExistence type="predicted"/>
<evidence type="ECO:0000259" key="3">
    <source>
        <dbReference type="Pfam" id="PF25231"/>
    </source>
</evidence>
<name>A0ABT9NCB3_9ACTO</name>